<proteinExistence type="predicted"/>
<keyword evidence="2" id="KW-1185">Reference proteome</keyword>
<dbReference type="RefSeq" id="YP_009666415.1">
    <property type="nucleotide sequence ID" value="NC_043520.1"/>
</dbReference>
<dbReference type="KEGG" id="vg:40526685"/>
<dbReference type="InterPro" id="IPR007773">
    <property type="entry name" value="AcMNPV_P18"/>
</dbReference>
<reference evidence="1 2" key="1">
    <citation type="submission" date="2015-02" db="EMBL/GenBank/DDBJ databases">
        <title>Complete genome of a baculovirus isolated from a medical interest larvae: lLonomia obliqua (Lepidoptera: Saturniidae).</title>
        <authorList>
            <person name="Clara A.-S.W."/>
            <person name="Daniel A.-A.M.P."/>
            <person name="Miguel A.S."/>
            <person name="Jhon F.E.A."/>
            <person name="Fabricio M.S."/>
            <person name="Jose W.L.C."/>
            <person name="Bergmann R.M."/>
            <person name="Fernando M.L."/>
        </authorList>
    </citation>
    <scope>NUCLEOTIDE SEQUENCE [LARGE SCALE GENOMIC DNA]</scope>
    <source>
        <strain evidence="1">SP/2000</strain>
    </source>
</reference>
<sequence>MTNKAVVLYLCQAPPATIIATGNGGGVNDNDDEPTIYFENIKECLTDDHCDKYSYFAELKHEQALFMKKTYKHLICKNEGHYIKNHVLFDAMIMYKTYVQLVDESAFGSNVLNYCEQFITALFEIFTLNSKIVVCVPGNWESDNLSVLLKHLHSLNLIAIEIL</sequence>
<gene>
    <name evidence="1" type="primary">p18</name>
</gene>
<protein>
    <submittedName>
        <fullName evidence="1">p18</fullName>
    </submittedName>
</protein>
<dbReference type="Proteomes" id="UP000297030">
    <property type="component" value="Segment"/>
</dbReference>
<evidence type="ECO:0000313" key="1">
    <source>
        <dbReference type="EMBL" id="AKN81043.1"/>
    </source>
</evidence>
<organism evidence="1 2">
    <name type="scientific">Lonomia obliqua multiple nucleopolyhedrovirus</name>
    <dbReference type="NCBI Taxonomy" id="134394"/>
    <lineage>
        <taxon>Viruses</taxon>
        <taxon>Viruses incertae sedis</taxon>
        <taxon>Naldaviricetes</taxon>
        <taxon>Lefavirales</taxon>
        <taxon>Baculoviridae</taxon>
        <taxon>Alphabaculovirus</taxon>
        <taxon>Alphabaculovirus lonobliquae</taxon>
        <taxon>Lonomia obliqua nucleopolyhedrovirus</taxon>
    </lineage>
</organism>
<dbReference type="EMBL" id="KP763670">
    <property type="protein sequence ID" value="AKN81043.1"/>
    <property type="molecule type" value="Genomic_DNA"/>
</dbReference>
<dbReference type="GeneID" id="40526685"/>
<dbReference type="Pfam" id="PF05081">
    <property type="entry name" value="AcMNPV_P18"/>
    <property type="match status" value="1"/>
</dbReference>
<evidence type="ECO:0000313" key="2">
    <source>
        <dbReference type="Proteomes" id="UP000297030"/>
    </source>
</evidence>
<accession>A0A126FCC6</accession>
<name>A0A126FCC6_9ABAC</name>